<feature type="region of interest" description="Disordered" evidence="1">
    <location>
        <begin position="1"/>
        <end position="117"/>
    </location>
</feature>
<feature type="compositionally biased region" description="Low complexity" evidence="1">
    <location>
        <begin position="24"/>
        <end position="59"/>
    </location>
</feature>
<dbReference type="OrthoDB" id="5598028at2759"/>
<feature type="region of interest" description="Disordered" evidence="1">
    <location>
        <begin position="145"/>
        <end position="471"/>
    </location>
</feature>
<reference evidence="4" key="1">
    <citation type="submission" date="2016-02" db="EMBL/GenBank/DDBJ databases">
        <title>Draft genome sequence of Microdochium bolleyi, a fungal endophyte of beachgrass.</title>
        <authorList>
            <consortium name="DOE Joint Genome Institute"/>
            <person name="David A.S."/>
            <person name="May G."/>
            <person name="Haridas S."/>
            <person name="Lim J."/>
            <person name="Wang M."/>
            <person name="Labutti K."/>
            <person name="Lipzen A."/>
            <person name="Barry K."/>
            <person name="Grigoriev I.V."/>
        </authorList>
    </citation>
    <scope>NUCLEOTIDE SEQUENCE [LARGE SCALE GENOMIC DNA]</scope>
    <source>
        <strain evidence="4">J235TASD1</strain>
    </source>
</reference>
<feature type="compositionally biased region" description="Pro residues" evidence="1">
    <location>
        <begin position="322"/>
        <end position="341"/>
    </location>
</feature>
<evidence type="ECO:0000313" key="3">
    <source>
        <dbReference type="EMBL" id="KXJ94365.1"/>
    </source>
</evidence>
<gene>
    <name evidence="3" type="ORF">Micbo1qcDRAFT_159497</name>
</gene>
<proteinExistence type="predicted"/>
<name>A0A136JB56_9PEZI</name>
<dbReference type="Pfam" id="PF26147">
    <property type="entry name" value="AB_HYDROLASE_YMC0-YMC35"/>
    <property type="match status" value="1"/>
</dbReference>
<feature type="domain" description="YMC020W-like alpha/beta hydrolase" evidence="2">
    <location>
        <begin position="480"/>
        <end position="835"/>
    </location>
</feature>
<protein>
    <recommendedName>
        <fullName evidence="2">YMC020W-like alpha/beta hydrolase domain-containing protein</fullName>
    </recommendedName>
</protein>
<dbReference type="EMBL" id="KQ964247">
    <property type="protein sequence ID" value="KXJ94365.1"/>
    <property type="molecule type" value="Genomic_DNA"/>
</dbReference>
<feature type="compositionally biased region" description="Low complexity" evidence="1">
    <location>
        <begin position="171"/>
        <end position="184"/>
    </location>
</feature>
<evidence type="ECO:0000256" key="1">
    <source>
        <dbReference type="SAM" id="MobiDB-lite"/>
    </source>
</evidence>
<evidence type="ECO:0000259" key="2">
    <source>
        <dbReference type="Pfam" id="PF26147"/>
    </source>
</evidence>
<feature type="compositionally biased region" description="Polar residues" evidence="1">
    <location>
        <begin position="60"/>
        <end position="93"/>
    </location>
</feature>
<sequence length="876" mass="93798">MFPRAKRQRPNPPAGPDDAGLRGSAAPAPVASQASATASDVSRAPTSASSASAATASPALTTKNSASSMLPSQRGQSTISVASTTALGESPSRSIRKTRSWYGSWPRMPKPQPSTQVAHEFAVTNTLRAGHAPDFTRFTVPATTIESSDEATLSEPNIVVKSGIESAQPGLPSAPLPTTALPPSQTNQAEPEPTQGPAGKADEPEELVDAAPSSSKGPAQSSSTWLGWLPWSSASGDAVEPESTMPIGDRTKDAVAKTAGETTLRDSRPTKAAQQEPDDAVSQDINPPAQAASSWFGFWSSTNSTSSVEDKADQGREDAAQNPPPVVEEPSKPVEPTPLAAPRPAAGSTWAFWSRDTGKPESANMTNGGNQGEIAVMGAGSETKPQKADGNRLSDNNTAIREAVGKSARTSSITRVLAPKRSTRLRPGSADTDETATNRRDQSQLEPSASKAATTTTATPAAPLQRPDTPSTALPANLVMPSFNHTYRLKDNPSVIKQIAQLLLRTHQPPAKHVYLSKEHPKIRKAVAIGVHGWFPASYLRPMIGQPTGTSIRFMNHSADAIRKWAEARGCGDCEIEKIALEGDGKINDRVDNLWKLLLNWIDHIRQADLIVLACHSQGVPVGLMLVAKLIELGIVSNAKIGICAMAGVCLGPFADYKSGMGMLMGSAAELWEFGDAESEMSKRLKRALQVVLDFGGRVTFVGSIDDQVVPLDSAVYSPATHPYIFRAVFIDGQLHASDFIAHLIGFALKLRNLGISDHGLIRELSLPLAGSLYSGEGHSRLYDEQQVYDLSVVHALETSDVPLTPCHFEKRTPVSKQPNPYLLPWIMRGLLEENFVKTELSSETTELLKQFDAWEPSTKPLKDVKWRLEAVRSKL</sequence>
<feature type="compositionally biased region" description="Basic and acidic residues" evidence="1">
    <location>
        <begin position="308"/>
        <end position="319"/>
    </location>
</feature>
<feature type="compositionally biased region" description="Low complexity" evidence="1">
    <location>
        <begin position="210"/>
        <end position="223"/>
    </location>
</feature>
<feature type="compositionally biased region" description="Polar residues" evidence="1">
    <location>
        <begin position="145"/>
        <end position="155"/>
    </location>
</feature>
<keyword evidence="4" id="KW-1185">Reference proteome</keyword>
<dbReference type="PANTHER" id="PTHR47349:SF1">
    <property type="entry name" value="AER328WP"/>
    <property type="match status" value="1"/>
</dbReference>
<accession>A0A136JB56</accession>
<dbReference type="InParanoid" id="A0A136JB56"/>
<dbReference type="InterPro" id="IPR058934">
    <property type="entry name" value="YMC020W-like"/>
</dbReference>
<organism evidence="3 4">
    <name type="scientific">Microdochium bolleyi</name>
    <dbReference type="NCBI Taxonomy" id="196109"/>
    <lineage>
        <taxon>Eukaryota</taxon>
        <taxon>Fungi</taxon>
        <taxon>Dikarya</taxon>
        <taxon>Ascomycota</taxon>
        <taxon>Pezizomycotina</taxon>
        <taxon>Sordariomycetes</taxon>
        <taxon>Xylariomycetidae</taxon>
        <taxon>Xylariales</taxon>
        <taxon>Microdochiaceae</taxon>
        <taxon>Microdochium</taxon>
    </lineage>
</organism>
<evidence type="ECO:0000313" key="4">
    <source>
        <dbReference type="Proteomes" id="UP000070501"/>
    </source>
</evidence>
<dbReference type="AlphaFoldDB" id="A0A136JB56"/>
<dbReference type="PANTHER" id="PTHR47349">
    <property type="entry name" value="CHROMOSOME 8, WHOLE GENOME SHOTGUN SEQUENCE"/>
    <property type="match status" value="1"/>
</dbReference>
<dbReference type="Proteomes" id="UP000070501">
    <property type="component" value="Unassembled WGS sequence"/>
</dbReference>
<feature type="compositionally biased region" description="Low complexity" evidence="1">
    <location>
        <begin position="452"/>
        <end position="463"/>
    </location>
</feature>
<dbReference type="InterPro" id="IPR058933">
    <property type="entry name" value="YMC020W-like_ab_hydrolase"/>
</dbReference>